<keyword evidence="5" id="KW-1185">Reference proteome</keyword>
<feature type="coiled-coil region" evidence="1">
    <location>
        <begin position="179"/>
        <end position="206"/>
    </location>
</feature>
<organism evidence="4 5">
    <name type="scientific">Mytilus coruscus</name>
    <name type="common">Sea mussel</name>
    <dbReference type="NCBI Taxonomy" id="42192"/>
    <lineage>
        <taxon>Eukaryota</taxon>
        <taxon>Metazoa</taxon>
        <taxon>Spiralia</taxon>
        <taxon>Lophotrochozoa</taxon>
        <taxon>Mollusca</taxon>
        <taxon>Bivalvia</taxon>
        <taxon>Autobranchia</taxon>
        <taxon>Pteriomorphia</taxon>
        <taxon>Mytilida</taxon>
        <taxon>Mytiloidea</taxon>
        <taxon>Mytilidae</taxon>
        <taxon>Mytilinae</taxon>
        <taxon>Mytilus</taxon>
    </lineage>
</organism>
<feature type="chain" id="PRO_5026786955" description="C1q domain-containing protein" evidence="2">
    <location>
        <begin position="18"/>
        <end position="393"/>
    </location>
</feature>
<dbReference type="SUPFAM" id="SSF49842">
    <property type="entry name" value="TNF-like"/>
    <property type="match status" value="1"/>
</dbReference>
<dbReference type="Pfam" id="PF00386">
    <property type="entry name" value="C1q"/>
    <property type="match status" value="1"/>
</dbReference>
<dbReference type="InterPro" id="IPR001073">
    <property type="entry name" value="C1q_dom"/>
</dbReference>
<evidence type="ECO:0000256" key="2">
    <source>
        <dbReference type="SAM" id="SignalP"/>
    </source>
</evidence>
<protein>
    <recommendedName>
        <fullName evidence="3">C1q domain-containing protein</fullName>
    </recommendedName>
</protein>
<reference evidence="4 5" key="1">
    <citation type="submission" date="2020-06" db="EMBL/GenBank/DDBJ databases">
        <authorList>
            <person name="Li R."/>
            <person name="Bekaert M."/>
        </authorList>
    </citation>
    <scope>NUCLEOTIDE SEQUENCE [LARGE SCALE GENOMIC DNA]</scope>
    <source>
        <strain evidence="5">wild</strain>
    </source>
</reference>
<feature type="domain" description="C1q" evidence="3">
    <location>
        <begin position="303"/>
        <end position="383"/>
    </location>
</feature>
<dbReference type="EMBL" id="CACVKT020009224">
    <property type="protein sequence ID" value="CAC5421155.1"/>
    <property type="molecule type" value="Genomic_DNA"/>
</dbReference>
<dbReference type="Proteomes" id="UP000507470">
    <property type="component" value="Unassembled WGS sequence"/>
</dbReference>
<keyword evidence="1" id="KW-0175">Coiled coil</keyword>
<sequence length="393" mass="44624">MLSLLLSFACVLPFASAVSLHCSTPLPPTHGQLMTDDHYDILLSLFLDERKHRMHLQQYVLNLEAKVDNLAQRYNNCLRVSTQQPVIRVDNVTQQMETKYDNFVLKFESMELKLKQELATSKNKTSMLEEEVVDLKTAYQLHTLGNVQQEIQTLKAGVRSLVVSSQARSKDIQSMYSVLNASKQRINVLENNAKSLENNQIRIMDNITTMDNYSKQHVILLESNIHLLKRNQRTMISNMTAVDNYQTKLKAQIDNAKEQTRENEDYVGFTAFGRSSGVKSSGHVLKFPDIKTSFGLSGLPTFSSSGKFTCEKNGLYLVSFTVMSCSNGDSAYDLYKNNILLMPYYVTQDDVCGSGSGTIFIRLNANDILYLKTSRSDMKVYDRWSSFSILKMK</sequence>
<evidence type="ECO:0000256" key="1">
    <source>
        <dbReference type="SAM" id="Coils"/>
    </source>
</evidence>
<dbReference type="OrthoDB" id="6123156at2759"/>
<name>A0A6J8ENL4_MYTCO</name>
<proteinExistence type="predicted"/>
<evidence type="ECO:0000313" key="4">
    <source>
        <dbReference type="EMBL" id="CAC5421155.1"/>
    </source>
</evidence>
<dbReference type="InterPro" id="IPR008983">
    <property type="entry name" value="Tumour_necrosis_fac-like_dom"/>
</dbReference>
<evidence type="ECO:0000313" key="5">
    <source>
        <dbReference type="Proteomes" id="UP000507470"/>
    </source>
</evidence>
<gene>
    <name evidence="4" type="ORF">MCOR_53303</name>
</gene>
<evidence type="ECO:0000259" key="3">
    <source>
        <dbReference type="Pfam" id="PF00386"/>
    </source>
</evidence>
<keyword evidence="2" id="KW-0732">Signal</keyword>
<accession>A0A6J8ENL4</accession>
<dbReference type="Gene3D" id="2.60.120.40">
    <property type="match status" value="1"/>
</dbReference>
<dbReference type="AlphaFoldDB" id="A0A6J8ENL4"/>
<feature type="signal peptide" evidence="2">
    <location>
        <begin position="1"/>
        <end position="17"/>
    </location>
</feature>